<gene>
    <name evidence="2" type="ORF">EIP75_02960</name>
</gene>
<dbReference type="NCBIfam" id="NF041366">
    <property type="entry name" value="GntA_guanitoxin"/>
    <property type="match status" value="1"/>
</dbReference>
<dbReference type="EMBL" id="RSED01000002">
    <property type="protein sequence ID" value="RRS05838.1"/>
    <property type="molecule type" value="Genomic_DNA"/>
</dbReference>
<dbReference type="PANTHER" id="PTHR40045:SF1">
    <property type="entry name" value="YQCI_YCGG FAMILY PROTEIN"/>
    <property type="match status" value="1"/>
</dbReference>
<evidence type="ECO:0000313" key="3">
    <source>
        <dbReference type="Proteomes" id="UP000269265"/>
    </source>
</evidence>
<accession>A0A426VG00</accession>
<reference evidence="2 3" key="1">
    <citation type="submission" date="2018-12" db="EMBL/GenBank/DDBJ databases">
        <title>The whole draft genome of Aquabacterium sp. SJQ9.</title>
        <authorList>
            <person name="Sun L."/>
            <person name="Gao X."/>
            <person name="Chen W."/>
            <person name="Huang K."/>
        </authorList>
    </citation>
    <scope>NUCLEOTIDE SEQUENCE [LARGE SCALE GENOMIC DNA]</scope>
    <source>
        <strain evidence="2 3">SJQ9</strain>
    </source>
</reference>
<feature type="region of interest" description="Disordered" evidence="1">
    <location>
        <begin position="1"/>
        <end position="29"/>
    </location>
</feature>
<feature type="compositionally biased region" description="Polar residues" evidence="1">
    <location>
        <begin position="1"/>
        <end position="11"/>
    </location>
</feature>
<sequence>MLSTHLPSGHSSLLAPTLPDAGDHPTPWTSAVRPWNPLHDDACARQFSSYLKPSAEGLQRALDDSQPSDAADQAIHGRLKEKILGNDFPCVAARSVMNRGTYRFGVYESLGTPQAAFALCHDLYEFTHEFPTGLHPFTSYMAAFKGPAVHSECDFEKLLWEQLQLMHGIDARYFDWDGSVSKDPDSPNFSFSVGGRAFFVVGLNRCASRHARYTGESFIVFNPHDQFEALRASGKYEQLQKAIRQRDIAVQGSINPMLQDFGSQSESRQYAGRAVPAQWRCPFHSQANPHA</sequence>
<dbReference type="PANTHER" id="PTHR40045">
    <property type="entry name" value="YCGG FAMILY PROTEIN"/>
    <property type="match status" value="1"/>
</dbReference>
<proteinExistence type="predicted"/>
<dbReference type="InterPro" id="IPR014988">
    <property type="entry name" value="Uncharacterised_YqcI/YcgG"/>
</dbReference>
<dbReference type="AlphaFoldDB" id="A0A426VG00"/>
<protein>
    <submittedName>
        <fullName evidence="2">YqcI/YcgG family protein</fullName>
    </submittedName>
</protein>
<evidence type="ECO:0000256" key="1">
    <source>
        <dbReference type="SAM" id="MobiDB-lite"/>
    </source>
</evidence>
<organism evidence="2 3">
    <name type="scientific">Aquabacterium soli</name>
    <dbReference type="NCBI Taxonomy" id="2493092"/>
    <lineage>
        <taxon>Bacteria</taxon>
        <taxon>Pseudomonadati</taxon>
        <taxon>Pseudomonadota</taxon>
        <taxon>Betaproteobacteria</taxon>
        <taxon>Burkholderiales</taxon>
        <taxon>Aquabacterium</taxon>
    </lineage>
</organism>
<evidence type="ECO:0000313" key="2">
    <source>
        <dbReference type="EMBL" id="RRS05838.1"/>
    </source>
</evidence>
<name>A0A426VG00_9BURK</name>
<dbReference type="Pfam" id="PF08892">
    <property type="entry name" value="YqcI_YcgG"/>
    <property type="match status" value="1"/>
</dbReference>
<dbReference type="Proteomes" id="UP000269265">
    <property type="component" value="Unassembled WGS sequence"/>
</dbReference>
<keyword evidence="3" id="KW-1185">Reference proteome</keyword>
<comment type="caution">
    <text evidence="2">The sequence shown here is derived from an EMBL/GenBank/DDBJ whole genome shotgun (WGS) entry which is preliminary data.</text>
</comment>